<evidence type="ECO:0000256" key="1">
    <source>
        <dbReference type="ARBA" id="ARBA00023002"/>
    </source>
</evidence>
<dbReference type="SUPFAM" id="SSF56176">
    <property type="entry name" value="FAD-binding/transporter-associated domain-like"/>
    <property type="match status" value="1"/>
</dbReference>
<dbReference type="InterPro" id="IPR016169">
    <property type="entry name" value="FAD-bd_PCMH_sub2"/>
</dbReference>
<dbReference type="InterPro" id="IPR036683">
    <property type="entry name" value="CO_DH_flav_C_dom_sf"/>
</dbReference>
<name>A0A7C4PM74_9CHLR</name>
<evidence type="ECO:0000313" key="3">
    <source>
        <dbReference type="EMBL" id="HGS22446.1"/>
    </source>
</evidence>
<comment type="caution">
    <text evidence="3">The sequence shown here is derived from an EMBL/GenBank/DDBJ whole genome shotgun (WGS) entry which is preliminary data.</text>
</comment>
<reference evidence="3" key="1">
    <citation type="journal article" date="2020" name="mSystems">
        <title>Genome- and Community-Level Interaction Insights into Carbon Utilization and Element Cycling Functions of Hydrothermarchaeota in Hydrothermal Sediment.</title>
        <authorList>
            <person name="Zhou Z."/>
            <person name="Liu Y."/>
            <person name="Xu W."/>
            <person name="Pan J."/>
            <person name="Luo Z.H."/>
            <person name="Li M."/>
        </authorList>
    </citation>
    <scope>NUCLEOTIDE SEQUENCE [LARGE SCALE GENOMIC DNA]</scope>
    <source>
        <strain evidence="3">SpSt-573</strain>
    </source>
</reference>
<dbReference type="InterPro" id="IPR002346">
    <property type="entry name" value="Mopterin_DH_FAD-bd"/>
</dbReference>
<dbReference type="AlphaFoldDB" id="A0A7C4PM74"/>
<dbReference type="InterPro" id="IPR016166">
    <property type="entry name" value="FAD-bd_PCMH"/>
</dbReference>
<protein>
    <recommendedName>
        <fullName evidence="2">FAD-binding PCMH-type domain-containing protein</fullName>
    </recommendedName>
</protein>
<organism evidence="3">
    <name type="scientific">Anaerolinea thermolimosa</name>
    <dbReference type="NCBI Taxonomy" id="229919"/>
    <lineage>
        <taxon>Bacteria</taxon>
        <taxon>Bacillati</taxon>
        <taxon>Chloroflexota</taxon>
        <taxon>Anaerolineae</taxon>
        <taxon>Anaerolineales</taxon>
        <taxon>Anaerolineaceae</taxon>
        <taxon>Anaerolinea</taxon>
    </lineage>
</organism>
<dbReference type="EMBL" id="DSYK01000561">
    <property type="protein sequence ID" value="HGS22446.1"/>
    <property type="molecule type" value="Genomic_DNA"/>
</dbReference>
<dbReference type="GO" id="GO:0071949">
    <property type="term" value="F:FAD binding"/>
    <property type="evidence" value="ECO:0007669"/>
    <property type="project" value="InterPro"/>
</dbReference>
<dbReference type="InterPro" id="IPR036318">
    <property type="entry name" value="FAD-bd_PCMH-like_sf"/>
</dbReference>
<gene>
    <name evidence="3" type="ORF">ENT37_11325</name>
</gene>
<sequence>MIIEYHRPNEVEEAIRLLRRNKPKTLPLAGGTRLGQFSGDDIAVVDFQNLPLDQIEVVGNTLVIGSMVRLSRFIEENIGEKAIQQLIEREFPQNIRNMATIGGAILCENGRSELLAGLLALDVQLVWLPGSKEIRLGDYLALREHWETGSLLSEIHVPANVQFRSESVRRTPVDQPQLSVSVCRWPSGRTRIVVGGFGNAPQLVLDGPTGAGAEIAIRSLLRQANDEWASGEYRSEVGVVLLRRLMDALDEGKTA</sequence>
<accession>A0A7C4PM74</accession>
<dbReference type="InterPro" id="IPR051312">
    <property type="entry name" value="Diverse_Substr_Oxidored"/>
</dbReference>
<dbReference type="PROSITE" id="PS51387">
    <property type="entry name" value="FAD_PCMH"/>
    <property type="match status" value="1"/>
</dbReference>
<dbReference type="SUPFAM" id="SSF55447">
    <property type="entry name" value="CO dehydrogenase flavoprotein C-terminal domain-like"/>
    <property type="match status" value="1"/>
</dbReference>
<dbReference type="Pfam" id="PF00941">
    <property type="entry name" value="FAD_binding_5"/>
    <property type="match status" value="1"/>
</dbReference>
<dbReference type="PANTHER" id="PTHR42659">
    <property type="entry name" value="XANTHINE DEHYDROGENASE SUBUNIT C-RELATED"/>
    <property type="match status" value="1"/>
</dbReference>
<feature type="domain" description="FAD-binding PCMH-type" evidence="2">
    <location>
        <begin position="1"/>
        <end position="162"/>
    </location>
</feature>
<dbReference type="Gene3D" id="3.30.43.10">
    <property type="entry name" value="Uridine Diphospho-n-acetylenolpyruvylglucosamine Reductase, domain 2"/>
    <property type="match status" value="1"/>
</dbReference>
<keyword evidence="1" id="KW-0560">Oxidoreductase</keyword>
<dbReference type="Gene3D" id="3.30.465.10">
    <property type="match status" value="1"/>
</dbReference>
<dbReference type="GO" id="GO:0016491">
    <property type="term" value="F:oxidoreductase activity"/>
    <property type="evidence" value="ECO:0007669"/>
    <property type="project" value="UniProtKB-KW"/>
</dbReference>
<dbReference type="PANTHER" id="PTHR42659:SF9">
    <property type="entry name" value="XANTHINE DEHYDROGENASE FAD-BINDING SUBUNIT XDHB-RELATED"/>
    <property type="match status" value="1"/>
</dbReference>
<dbReference type="InterPro" id="IPR016167">
    <property type="entry name" value="FAD-bd_PCMH_sub1"/>
</dbReference>
<evidence type="ECO:0000259" key="2">
    <source>
        <dbReference type="PROSITE" id="PS51387"/>
    </source>
</evidence>
<proteinExistence type="predicted"/>